<dbReference type="Gene3D" id="3.90.550.10">
    <property type="entry name" value="Spore Coat Polysaccharide Biosynthesis Protein SpsA, Chain A"/>
    <property type="match status" value="1"/>
</dbReference>
<dbReference type="KEGG" id="siz:SI82_02460"/>
<keyword evidence="1" id="KW-0328">Glycosyltransferase</keyword>
<protein>
    <submittedName>
        <fullName evidence="4">Glycosyl transferase</fullName>
    </submittedName>
    <submittedName>
        <fullName evidence="5">Glycosyltransferase family 2 protein</fullName>
    </submittedName>
</protein>
<dbReference type="Pfam" id="PF00535">
    <property type="entry name" value="Glycos_transf_2"/>
    <property type="match status" value="1"/>
</dbReference>
<dbReference type="GO" id="GO:0016757">
    <property type="term" value="F:glycosyltransferase activity"/>
    <property type="evidence" value="ECO:0007669"/>
    <property type="project" value="UniProtKB-KW"/>
</dbReference>
<dbReference type="Proteomes" id="UP000269148">
    <property type="component" value="Unassembled WGS sequence"/>
</dbReference>
<accession>A0A3L8GMJ6</accession>
<dbReference type="SMR" id="A0A3L8GMJ6"/>
<dbReference type="SUPFAM" id="SSF53448">
    <property type="entry name" value="Nucleotide-diphospho-sugar transferases"/>
    <property type="match status" value="1"/>
</dbReference>
<dbReference type="AlphaFoldDB" id="A0A3L8GMJ6"/>
<evidence type="ECO:0000313" key="6">
    <source>
        <dbReference type="Proteomes" id="UP000025245"/>
    </source>
</evidence>
<dbReference type="PANTHER" id="PTHR22916">
    <property type="entry name" value="GLYCOSYLTRANSFERASE"/>
    <property type="match status" value="1"/>
</dbReference>
<organism evidence="5 7">
    <name type="scientific">Streptococcus iniae</name>
    <name type="common">Streptococcus shiloi</name>
    <dbReference type="NCBI Taxonomy" id="1346"/>
    <lineage>
        <taxon>Bacteria</taxon>
        <taxon>Bacillati</taxon>
        <taxon>Bacillota</taxon>
        <taxon>Bacilli</taxon>
        <taxon>Lactobacillales</taxon>
        <taxon>Streptococcaceae</taxon>
        <taxon>Streptococcus</taxon>
    </lineage>
</organism>
<evidence type="ECO:0000256" key="1">
    <source>
        <dbReference type="ARBA" id="ARBA00022676"/>
    </source>
</evidence>
<dbReference type="STRING" id="1346.BMF34_02345"/>
<evidence type="ECO:0000259" key="3">
    <source>
        <dbReference type="Pfam" id="PF00535"/>
    </source>
</evidence>
<feature type="domain" description="Glycosyltransferase 2-like" evidence="3">
    <location>
        <begin position="5"/>
        <end position="174"/>
    </location>
</feature>
<dbReference type="CDD" id="cd00761">
    <property type="entry name" value="Glyco_tranf_GTA_type"/>
    <property type="match status" value="1"/>
</dbReference>
<dbReference type="EMBL" id="QLQD01000027">
    <property type="protein sequence ID" value="RLU58231.1"/>
    <property type="molecule type" value="Genomic_DNA"/>
</dbReference>
<name>A0A3L8GMJ6_STRIN</name>
<dbReference type="KEGG" id="sio:DW64_02190"/>
<proteinExistence type="predicted"/>
<dbReference type="OrthoDB" id="396512at2"/>
<reference evidence="5 7" key="2">
    <citation type="submission" date="2018-06" db="EMBL/GenBank/DDBJ databases">
        <title>Mutators as drivers of adaptation in pathogenic bacteria and a risk factor for host jumps and vaccine escape.</title>
        <authorList>
            <person name="Barnes A.C."/>
            <person name="Silayeva O."/>
        </authorList>
    </citation>
    <scope>NUCLEOTIDE SEQUENCE [LARGE SCALE GENOMIC DNA]</scope>
    <source>
        <strain evidence="5 7">QMA0445</strain>
    </source>
</reference>
<evidence type="ECO:0000313" key="4">
    <source>
        <dbReference type="EMBL" id="AHY15295.1"/>
    </source>
</evidence>
<keyword evidence="6" id="KW-1185">Reference proteome</keyword>
<evidence type="ECO:0000256" key="2">
    <source>
        <dbReference type="ARBA" id="ARBA00022679"/>
    </source>
</evidence>
<evidence type="ECO:0000313" key="5">
    <source>
        <dbReference type="EMBL" id="RLU58231.1"/>
    </source>
</evidence>
<dbReference type="KEGG" id="siq:DQ08_02205"/>
<sequence length="291" mass="33603">MEKVSVIIPVFNGEKYLEACVNSVCQQSYPSLEILIINDGSSDRSGLIAEQLKAKDKRIKILHKKINEGLGAARNSGIDMATGDFIVFVDSDDWIDANHIEDLYTLLQKTNSQVAVTNFTRYFEDENKYEIHLLDDDYYEAIYSPEEWFAFQYGQGHHLSLCFTVPWSKIYKKSLFENVRYYTGRFGEDDRTTWKLYLLADRIAYMHRSSLIYRVNSSSMTQQVALSTVFSAEPVFERLATLTLLGFDVSKEIAAFKWRAQINRDEMLASGDIASYKDLQYKLALIEKYKK</sequence>
<dbReference type="EMBL" id="CP007586">
    <property type="protein sequence ID" value="AHY15295.1"/>
    <property type="molecule type" value="Genomic_DNA"/>
</dbReference>
<dbReference type="Proteomes" id="UP000025245">
    <property type="component" value="Chromosome"/>
</dbReference>
<dbReference type="RefSeq" id="WP_003100873.1">
    <property type="nucleotide sequence ID" value="NZ_CP010783.1"/>
</dbReference>
<dbReference type="GeneID" id="35765046"/>
<dbReference type="InterPro" id="IPR029044">
    <property type="entry name" value="Nucleotide-diphossugar_trans"/>
</dbReference>
<dbReference type="InterPro" id="IPR001173">
    <property type="entry name" value="Glyco_trans_2-like"/>
</dbReference>
<keyword evidence="2 5" id="KW-0808">Transferase</keyword>
<dbReference type="PANTHER" id="PTHR22916:SF51">
    <property type="entry name" value="GLYCOSYLTRANSFERASE EPSH-RELATED"/>
    <property type="match status" value="1"/>
</dbReference>
<gene>
    <name evidence="5" type="ORF">DIY07_02395</name>
    <name evidence="4" type="ORF">DQ08_02205</name>
</gene>
<reference evidence="4 6" key="1">
    <citation type="journal article" date="2014" name="Genome Announc.">
        <title>Complete Genome Sequence of a Virulent Strain, Streptococcus iniae ISET0901, Isolated from Diseased Tilapia.</title>
        <authorList>
            <person name="Pridgeon J.W."/>
            <person name="Zhang D."/>
            <person name="Zhang L."/>
        </authorList>
    </citation>
    <scope>NUCLEOTIDE SEQUENCE [LARGE SCALE GENOMIC DNA]</scope>
    <source>
        <strain evidence="4 6">ISET0901</strain>
    </source>
</reference>
<evidence type="ECO:0000313" key="7">
    <source>
        <dbReference type="Proteomes" id="UP000269148"/>
    </source>
</evidence>